<evidence type="ECO:0000313" key="6">
    <source>
        <dbReference type="Proteomes" id="UP000521676"/>
    </source>
</evidence>
<evidence type="ECO:0000256" key="1">
    <source>
        <dbReference type="ARBA" id="ARBA00022801"/>
    </source>
</evidence>
<keyword evidence="3" id="KW-1133">Transmembrane helix</keyword>
<dbReference type="InterPro" id="IPR023365">
    <property type="entry name" value="Sortase_dom-sf"/>
</dbReference>
<dbReference type="InterPro" id="IPR005754">
    <property type="entry name" value="Sortase"/>
</dbReference>
<keyword evidence="3" id="KW-0812">Transmembrane</keyword>
<dbReference type="Gene3D" id="2.40.260.10">
    <property type="entry name" value="Sortase"/>
    <property type="match status" value="1"/>
</dbReference>
<feature type="transmembrane region" description="Helical" evidence="3">
    <location>
        <begin position="132"/>
        <end position="157"/>
    </location>
</feature>
<organism evidence="4 6">
    <name type="scientific">Candidatus Chlorohelix allophototropha</name>
    <dbReference type="NCBI Taxonomy" id="3003348"/>
    <lineage>
        <taxon>Bacteria</taxon>
        <taxon>Bacillati</taxon>
        <taxon>Chloroflexota</taxon>
        <taxon>Chloroflexia</taxon>
        <taxon>Candidatus Chloroheliales</taxon>
        <taxon>Candidatus Chloroheliaceae</taxon>
        <taxon>Candidatus Chlorohelix</taxon>
    </lineage>
</organism>
<proteinExistence type="predicted"/>
<dbReference type="Proteomes" id="UP000521676">
    <property type="component" value="Unassembled WGS sequence"/>
</dbReference>
<dbReference type="EMBL" id="JACATZ010000001">
    <property type="protein sequence ID" value="NWJ44728.1"/>
    <property type="molecule type" value="Genomic_DNA"/>
</dbReference>
<keyword evidence="1" id="KW-0378">Hydrolase</keyword>
<evidence type="ECO:0000256" key="2">
    <source>
        <dbReference type="SAM" id="MobiDB-lite"/>
    </source>
</evidence>
<keyword evidence="7" id="KW-1185">Reference proteome</keyword>
<dbReference type="AlphaFoldDB" id="A0A8T7LRW6"/>
<sequence>MQGDGAQNRSAQNFPSNPTIKGRLDLSAEEFERLSSVEREIWLAKKQLDEQRRLRLRHEAGRKPVNYKPDISAIPVEIKQDVLLDRKLEDTKSASELAKFGDDHTRRFKPPEFQTARDIPVKTRATNSSRSLLDFIGWTLEGLVIIAVMVVVGNWALQQFGISIDFSGSDHRNVSPSRPDGLFLNVMAEGNIYVPPTATPLPVPPTPTLRSLLLVETLSASQIAVAPTPTPYIVQATQVQPGKPRFAPPTRLVVPKIGVDSSVQEVIVNLGNWQVADYAVGFHQGTANAGDSSNMVLAGHRDIRGSVFLRLNELIPGDEIKVYSSAGSYRYIVSEIIEVAPTDVRVMAPTSEGMATLITCTPVGLATRRLVVKAKLVG</sequence>
<dbReference type="Proteomes" id="UP001431572">
    <property type="component" value="Chromosome 1"/>
</dbReference>
<evidence type="ECO:0000256" key="3">
    <source>
        <dbReference type="SAM" id="Phobius"/>
    </source>
</evidence>
<feature type="region of interest" description="Disordered" evidence="2">
    <location>
        <begin position="1"/>
        <end position="21"/>
    </location>
</feature>
<keyword evidence="3" id="KW-0472">Membrane</keyword>
<protein>
    <submittedName>
        <fullName evidence="4">Sortase</fullName>
    </submittedName>
</protein>
<dbReference type="EMBL" id="CP128399">
    <property type="protein sequence ID" value="WJW66614.1"/>
    <property type="molecule type" value="Genomic_DNA"/>
</dbReference>
<dbReference type="RefSeq" id="WP_341468505.1">
    <property type="nucleotide sequence ID" value="NZ_CP128399.1"/>
</dbReference>
<dbReference type="NCBIfam" id="TIGR01076">
    <property type="entry name" value="sortase_fam"/>
    <property type="match status" value="1"/>
</dbReference>
<dbReference type="GO" id="GO:0016787">
    <property type="term" value="F:hydrolase activity"/>
    <property type="evidence" value="ECO:0007669"/>
    <property type="project" value="UniProtKB-KW"/>
</dbReference>
<evidence type="ECO:0000313" key="4">
    <source>
        <dbReference type="EMBL" id="NWJ44728.1"/>
    </source>
</evidence>
<feature type="compositionally biased region" description="Polar residues" evidence="2">
    <location>
        <begin position="1"/>
        <end position="19"/>
    </location>
</feature>
<dbReference type="SUPFAM" id="SSF63817">
    <property type="entry name" value="Sortase"/>
    <property type="match status" value="1"/>
</dbReference>
<dbReference type="Pfam" id="PF04203">
    <property type="entry name" value="Sortase"/>
    <property type="match status" value="1"/>
</dbReference>
<reference evidence="5" key="2">
    <citation type="journal article" date="2024" name="Nature">
        <title>Anoxygenic phototroph of the Chloroflexota uses a type I reaction centre.</title>
        <authorList>
            <person name="Tsuji J.M."/>
            <person name="Shaw N.A."/>
            <person name="Nagashima S."/>
            <person name="Venkiteswaran J.J."/>
            <person name="Schiff S.L."/>
            <person name="Watanabe T."/>
            <person name="Fukui M."/>
            <person name="Hanada S."/>
            <person name="Tank M."/>
            <person name="Neufeld J.D."/>
        </authorList>
    </citation>
    <scope>NUCLEOTIDE SEQUENCE</scope>
    <source>
        <strain evidence="5">L227-S17</strain>
    </source>
</reference>
<name>A0A8T7LRW6_9CHLR</name>
<accession>A0A8T7LRW6</accession>
<evidence type="ECO:0000313" key="7">
    <source>
        <dbReference type="Proteomes" id="UP001431572"/>
    </source>
</evidence>
<reference evidence="4 6" key="1">
    <citation type="submission" date="2020-06" db="EMBL/GenBank/DDBJ databases">
        <title>Anoxygenic phototrophic Chloroflexota member uses a Type I reaction center.</title>
        <authorList>
            <person name="Tsuji J.M."/>
            <person name="Shaw N.A."/>
            <person name="Nagashima S."/>
            <person name="Venkiteswaran J."/>
            <person name="Schiff S.L."/>
            <person name="Hanada S."/>
            <person name="Tank M."/>
            <person name="Neufeld J.D."/>
        </authorList>
    </citation>
    <scope>NUCLEOTIDE SEQUENCE [LARGE SCALE GENOMIC DNA]</scope>
    <source>
        <strain evidence="4">L227-S17</strain>
    </source>
</reference>
<gene>
    <name evidence="4" type="ORF">HXX08_02500</name>
    <name evidence="5" type="ORF">OZ401_002420</name>
</gene>
<evidence type="ECO:0000313" key="5">
    <source>
        <dbReference type="EMBL" id="WJW66614.1"/>
    </source>
</evidence>
<dbReference type="CDD" id="cd00004">
    <property type="entry name" value="Sortase"/>
    <property type="match status" value="1"/>
</dbReference>